<feature type="transmembrane region" description="Helical" evidence="8">
    <location>
        <begin position="261"/>
        <end position="283"/>
    </location>
</feature>
<keyword evidence="11" id="KW-1185">Reference proteome</keyword>
<dbReference type="AlphaFoldDB" id="A0A939HCG3"/>
<feature type="transmembrane region" description="Helical" evidence="8">
    <location>
        <begin position="344"/>
        <end position="365"/>
    </location>
</feature>
<reference evidence="10" key="1">
    <citation type="submission" date="2021-03" db="EMBL/GenBank/DDBJ databases">
        <title>Proteiniclasticum marinus sp. nov., isolated from tidal flat sediment.</title>
        <authorList>
            <person name="Namirimu T."/>
            <person name="Yang J.-A."/>
            <person name="Yang S.-H."/>
            <person name="Kim Y.-J."/>
            <person name="Kwon K.K."/>
        </authorList>
    </citation>
    <scope>NUCLEOTIDE SEQUENCE</scope>
    <source>
        <strain evidence="10">SCR006</strain>
    </source>
</reference>
<feature type="transmembrane region" description="Helical" evidence="8">
    <location>
        <begin position="448"/>
        <end position="469"/>
    </location>
</feature>
<evidence type="ECO:0000256" key="7">
    <source>
        <dbReference type="ARBA" id="ARBA00023136"/>
    </source>
</evidence>
<evidence type="ECO:0000256" key="4">
    <source>
        <dbReference type="ARBA" id="ARBA00022519"/>
    </source>
</evidence>
<comment type="subcellular location">
    <subcellularLocation>
        <location evidence="1">Cell inner membrane</location>
        <topology evidence="1">Multi-pass membrane protein</topology>
    </subcellularLocation>
    <subcellularLocation>
        <location evidence="8">Cell membrane</location>
        <topology evidence="8">Multi-pass membrane protein</topology>
    </subcellularLocation>
</comment>
<evidence type="ECO:0000259" key="9">
    <source>
        <dbReference type="PROSITE" id="PS50928"/>
    </source>
</evidence>
<organism evidence="10 11">
    <name type="scientific">Proteiniclasticum aestuarii</name>
    <dbReference type="NCBI Taxonomy" id="2817862"/>
    <lineage>
        <taxon>Bacteria</taxon>
        <taxon>Bacillati</taxon>
        <taxon>Bacillota</taxon>
        <taxon>Clostridia</taxon>
        <taxon>Eubacteriales</taxon>
        <taxon>Clostridiaceae</taxon>
        <taxon>Proteiniclasticum</taxon>
    </lineage>
</organism>
<dbReference type="Proteomes" id="UP000664218">
    <property type="component" value="Unassembled WGS sequence"/>
</dbReference>
<feature type="transmembrane region" description="Helical" evidence="8">
    <location>
        <begin position="75"/>
        <end position="96"/>
    </location>
</feature>
<evidence type="ECO:0000256" key="2">
    <source>
        <dbReference type="ARBA" id="ARBA00022448"/>
    </source>
</evidence>
<evidence type="ECO:0000313" key="10">
    <source>
        <dbReference type="EMBL" id="MBO1265421.1"/>
    </source>
</evidence>
<evidence type="ECO:0000256" key="8">
    <source>
        <dbReference type="RuleBase" id="RU363032"/>
    </source>
</evidence>
<comment type="similarity">
    <text evidence="8">Belongs to the binding-protein-dependent transport system permease family.</text>
</comment>
<evidence type="ECO:0000256" key="6">
    <source>
        <dbReference type="ARBA" id="ARBA00022989"/>
    </source>
</evidence>
<keyword evidence="5 8" id="KW-0812">Transmembrane</keyword>
<dbReference type="InterPro" id="IPR035906">
    <property type="entry name" value="MetI-like_sf"/>
</dbReference>
<gene>
    <name evidence="10" type="ORF">J3A84_10300</name>
</gene>
<feature type="transmembrane region" description="Helical" evidence="8">
    <location>
        <begin position="117"/>
        <end position="139"/>
    </location>
</feature>
<dbReference type="CDD" id="cd06261">
    <property type="entry name" value="TM_PBP2"/>
    <property type="match status" value="2"/>
</dbReference>
<evidence type="ECO:0000256" key="5">
    <source>
        <dbReference type="ARBA" id="ARBA00022692"/>
    </source>
</evidence>
<feature type="domain" description="ABC transmembrane type-1" evidence="9">
    <location>
        <begin position="1"/>
        <end position="195"/>
    </location>
</feature>
<evidence type="ECO:0000256" key="3">
    <source>
        <dbReference type="ARBA" id="ARBA00022475"/>
    </source>
</evidence>
<dbReference type="SUPFAM" id="SSF161098">
    <property type="entry name" value="MetI-like"/>
    <property type="match status" value="2"/>
</dbReference>
<dbReference type="PANTHER" id="PTHR43357:SF3">
    <property type="entry name" value="FE(3+)-TRANSPORT SYSTEM PERMEASE PROTEIN FBPB 2"/>
    <property type="match status" value="1"/>
</dbReference>
<accession>A0A939HCG3</accession>
<feature type="domain" description="ABC transmembrane type-1" evidence="9">
    <location>
        <begin position="262"/>
        <end position="466"/>
    </location>
</feature>
<keyword evidence="2 8" id="KW-0813">Transport</keyword>
<keyword evidence="6 8" id="KW-1133">Transmembrane helix</keyword>
<keyword evidence="4" id="KW-0997">Cell inner membrane</keyword>
<evidence type="ECO:0000256" key="1">
    <source>
        <dbReference type="ARBA" id="ARBA00004429"/>
    </source>
</evidence>
<sequence length="475" mass="53075">MITGILGTYFAWSLSKYKWRYGLLIESLLFLPMAIPPYIAGYVYGGIFTPFGTLDRILSKVGLEPFRVDILSKGGAVFVFSLFLMPYVFLVTKGFFEKLPSTIEESSKLLGRNQISTFFRVILPMARGSLVGGIVLVMLEVLNDYGLVRYFGVPTFSTAIYQTWFGMSDVDGAVRLAASLMSIIFIISMVEQFLRGRGRLSQARAVSTYGRKKPASKKYKVVFYVITFVYLLFSLIIPISQLVSWSFIAKQTDAMMRFGSIIFNTISVSVIVTLFVVICGILIGNFNRLRPGILSKTYSRIVILGYSISASIIAIGVLVTFISIDRSLAGVYDVLNLKALFLSSGKFILIFALTIRFMAIGFNSIESGFTKMGKKYYEASKLLGRNEWYTFKHVDFPILKPAILSAAILTFVDVLKELPLTLILRPFNFDTLATRVYTYAGDEMIHEASVYSLMIVGVSIIALIMLSVMKRGGRK</sequence>
<feature type="transmembrane region" description="Helical" evidence="8">
    <location>
        <begin position="221"/>
        <end position="241"/>
    </location>
</feature>
<dbReference type="GO" id="GO:0005886">
    <property type="term" value="C:plasma membrane"/>
    <property type="evidence" value="ECO:0007669"/>
    <property type="project" value="UniProtKB-SubCell"/>
</dbReference>
<proteinExistence type="inferred from homology"/>
<dbReference type="RefSeq" id="WP_207599939.1">
    <property type="nucleotide sequence ID" value="NZ_JAFNJU010000007.1"/>
</dbReference>
<keyword evidence="7 8" id="KW-0472">Membrane</keyword>
<dbReference type="GO" id="GO:0055085">
    <property type="term" value="P:transmembrane transport"/>
    <property type="evidence" value="ECO:0007669"/>
    <property type="project" value="InterPro"/>
</dbReference>
<keyword evidence="3" id="KW-1003">Cell membrane</keyword>
<name>A0A939HCG3_9CLOT</name>
<feature type="transmembrane region" description="Helical" evidence="8">
    <location>
        <begin position="398"/>
        <end position="415"/>
    </location>
</feature>
<dbReference type="Gene3D" id="1.10.3720.10">
    <property type="entry name" value="MetI-like"/>
    <property type="match status" value="2"/>
</dbReference>
<dbReference type="PANTHER" id="PTHR43357">
    <property type="entry name" value="INNER MEMBRANE ABC TRANSPORTER PERMEASE PROTEIN YDCV"/>
    <property type="match status" value="1"/>
</dbReference>
<comment type="caution">
    <text evidence="10">The sequence shown here is derived from an EMBL/GenBank/DDBJ whole genome shotgun (WGS) entry which is preliminary data.</text>
</comment>
<dbReference type="InterPro" id="IPR000515">
    <property type="entry name" value="MetI-like"/>
</dbReference>
<dbReference type="EMBL" id="JAFNJU010000007">
    <property type="protein sequence ID" value="MBO1265421.1"/>
    <property type="molecule type" value="Genomic_DNA"/>
</dbReference>
<protein>
    <submittedName>
        <fullName evidence="10">Iron ABC transporter permease</fullName>
    </submittedName>
</protein>
<dbReference type="Pfam" id="PF00528">
    <property type="entry name" value="BPD_transp_1"/>
    <property type="match status" value="2"/>
</dbReference>
<dbReference type="PROSITE" id="PS50928">
    <property type="entry name" value="ABC_TM1"/>
    <property type="match status" value="2"/>
</dbReference>
<feature type="transmembrane region" description="Helical" evidence="8">
    <location>
        <begin position="173"/>
        <end position="194"/>
    </location>
</feature>
<evidence type="ECO:0000313" key="11">
    <source>
        <dbReference type="Proteomes" id="UP000664218"/>
    </source>
</evidence>
<feature type="transmembrane region" description="Helical" evidence="8">
    <location>
        <begin position="21"/>
        <end position="44"/>
    </location>
</feature>
<feature type="transmembrane region" description="Helical" evidence="8">
    <location>
        <begin position="303"/>
        <end position="324"/>
    </location>
</feature>